<evidence type="ECO:0008006" key="3">
    <source>
        <dbReference type="Google" id="ProtNLM"/>
    </source>
</evidence>
<dbReference type="AlphaFoldDB" id="A0A7W3J7F7"/>
<dbReference type="EMBL" id="JACGWV010000001">
    <property type="protein sequence ID" value="MBA8807661.1"/>
    <property type="molecule type" value="Genomic_DNA"/>
</dbReference>
<evidence type="ECO:0000313" key="2">
    <source>
        <dbReference type="Proteomes" id="UP000540568"/>
    </source>
</evidence>
<protein>
    <recommendedName>
        <fullName evidence="3">Lantibiotic biosynthesis dehydratase-like protein</fullName>
    </recommendedName>
</protein>
<sequence>MSGTILYLPTPRTAQPYTQGTIVVPSPTPAPADVVGWSQLDLVFTAGPQARTGVAIVLADVLDELCAQASVRWWFLNQDRGWRVYLQGLPAVEAAAWVNQAGPTGRAGPWWAAPAPTPLSMRPVGNLSGVPGPRALVLADLHCADSQGVLDYLREDHPLLVPRHLAGILTVALCHAAGLSTPHTADFVDQHWLDATPLEKAARVRAHGLTEMLGAYLLTPATRLLDLDQYAAVWASALADAGGRLCALTHQGFTPTPSATVPDALQRDLRHAVAAHWNRLGLHPVDQQVLAVAIRNALWAKGKR</sequence>
<keyword evidence="2" id="KW-1185">Reference proteome</keyword>
<gene>
    <name evidence="1" type="ORF">FHX71_001603</name>
</gene>
<dbReference type="Proteomes" id="UP000540568">
    <property type="component" value="Unassembled WGS sequence"/>
</dbReference>
<reference evidence="1 2" key="1">
    <citation type="submission" date="2020-07" db="EMBL/GenBank/DDBJ databases">
        <title>Sequencing the genomes of 1000 actinobacteria strains.</title>
        <authorList>
            <person name="Klenk H.-P."/>
        </authorList>
    </citation>
    <scope>NUCLEOTIDE SEQUENCE [LARGE SCALE GENOMIC DNA]</scope>
    <source>
        <strain evidence="1 2">DSM 44121</strain>
    </source>
</reference>
<dbReference type="RefSeq" id="WP_182615197.1">
    <property type="nucleotide sequence ID" value="NZ_BAAATF010000007.1"/>
</dbReference>
<comment type="caution">
    <text evidence="1">The sequence shown here is derived from an EMBL/GenBank/DDBJ whole genome shotgun (WGS) entry which is preliminary data.</text>
</comment>
<proteinExistence type="predicted"/>
<name>A0A7W3J7F7_9MICO</name>
<organism evidence="1 2">
    <name type="scientific">Promicromonospora sukumoe</name>
    <dbReference type="NCBI Taxonomy" id="88382"/>
    <lineage>
        <taxon>Bacteria</taxon>
        <taxon>Bacillati</taxon>
        <taxon>Actinomycetota</taxon>
        <taxon>Actinomycetes</taxon>
        <taxon>Micrococcales</taxon>
        <taxon>Promicromonosporaceae</taxon>
        <taxon>Promicromonospora</taxon>
    </lineage>
</organism>
<accession>A0A7W3J7F7</accession>
<evidence type="ECO:0000313" key="1">
    <source>
        <dbReference type="EMBL" id="MBA8807661.1"/>
    </source>
</evidence>